<sequence>MPSQVDAPVTRRVTRAQNANAHPGQIVLDANRAAAQELNPSQRRPRKMKATVSEPQESPQEKAARMQRIAHQVAQVELKMQEAETQQAERPKGVRPQPRRKVKKVAISEDIEMDEADDVHGMDLLADVATARIEAYSADENIVGQTKKTAKPSKMLLRDAIKNARAELGSASTPCDDQLSVDSRAAVKKGNGTLTTTQKKLLASATRNCVSSIQQLFKPSTPRVSGVHPPPSTVPLNSRTSKASTVDSTPSKLQKVLKKNPDVPTDVFIGGFDDDLDDSEEREAALVDQRKGKKVVKKMIEIVMPSESDSEEIDSPISTSVQSMQLPSQALKSSSFRGRVVSTTQKRKAEELDVPETEGEGSSESDSDVQIMEDHMELDMPAVKLERPLRTTTSTAVTVVTTAVPPSKKVKTEPLELEDTIPSEQISSSSTVQGGRKGRKKFCNTDLPFPPSDPRWLKDFMNTLILWAGSQGGWEIDRHALISSAQIIFDAVFPEIEYEIEFGCPVYAVFTQRLSEWRSNIGSTAIALMTDFCSRSKEVDPEDPDTTPKKPKDIAKQLLAKCCFVYQDPNNPTKETAYFSTFVLQMLAKTHLSAISEAVDIPELETQELALGSRMEGVIMLCVISLERALKFIKDETINVDELLTHLGSSGKLDFKLPKVLNPDTGKVTNRPFQFQEGNWKNETKSYLNSLGKKGELFIQAIVAAAAALLDSKSGSTADGGEANDVQVEIAHSTLSADTHFIAI</sequence>
<dbReference type="Proteomes" id="UP000790377">
    <property type="component" value="Unassembled WGS sequence"/>
</dbReference>
<comment type="caution">
    <text evidence="1">The sequence shown here is derived from an EMBL/GenBank/DDBJ whole genome shotgun (WGS) entry which is preliminary data.</text>
</comment>
<reference evidence="1" key="1">
    <citation type="journal article" date="2021" name="New Phytol.">
        <title>Evolutionary innovations through gain and loss of genes in the ectomycorrhizal Boletales.</title>
        <authorList>
            <person name="Wu G."/>
            <person name="Miyauchi S."/>
            <person name="Morin E."/>
            <person name="Kuo A."/>
            <person name="Drula E."/>
            <person name="Varga T."/>
            <person name="Kohler A."/>
            <person name="Feng B."/>
            <person name="Cao Y."/>
            <person name="Lipzen A."/>
            <person name="Daum C."/>
            <person name="Hundley H."/>
            <person name="Pangilinan J."/>
            <person name="Johnson J."/>
            <person name="Barry K."/>
            <person name="LaButti K."/>
            <person name="Ng V."/>
            <person name="Ahrendt S."/>
            <person name="Min B."/>
            <person name="Choi I.G."/>
            <person name="Park H."/>
            <person name="Plett J.M."/>
            <person name="Magnuson J."/>
            <person name="Spatafora J.W."/>
            <person name="Nagy L.G."/>
            <person name="Henrissat B."/>
            <person name="Grigoriev I.V."/>
            <person name="Yang Z.L."/>
            <person name="Xu J."/>
            <person name="Martin F.M."/>
        </authorList>
    </citation>
    <scope>NUCLEOTIDE SEQUENCE</scope>
    <source>
        <strain evidence="1">ATCC 28755</strain>
    </source>
</reference>
<accession>A0ACB7ZUT0</accession>
<protein>
    <submittedName>
        <fullName evidence="1">Uncharacterized protein</fullName>
    </submittedName>
</protein>
<gene>
    <name evidence="1" type="ORF">BJ138DRAFT_1119068</name>
</gene>
<dbReference type="EMBL" id="MU268357">
    <property type="protein sequence ID" value="KAH7904805.1"/>
    <property type="molecule type" value="Genomic_DNA"/>
</dbReference>
<name>A0ACB7ZUT0_9AGAM</name>
<evidence type="ECO:0000313" key="1">
    <source>
        <dbReference type="EMBL" id="KAH7904805.1"/>
    </source>
</evidence>
<proteinExistence type="predicted"/>
<organism evidence="1 2">
    <name type="scientific">Hygrophoropsis aurantiaca</name>
    <dbReference type="NCBI Taxonomy" id="72124"/>
    <lineage>
        <taxon>Eukaryota</taxon>
        <taxon>Fungi</taxon>
        <taxon>Dikarya</taxon>
        <taxon>Basidiomycota</taxon>
        <taxon>Agaricomycotina</taxon>
        <taxon>Agaricomycetes</taxon>
        <taxon>Agaricomycetidae</taxon>
        <taxon>Boletales</taxon>
        <taxon>Coniophorineae</taxon>
        <taxon>Hygrophoropsidaceae</taxon>
        <taxon>Hygrophoropsis</taxon>
    </lineage>
</organism>
<keyword evidence="2" id="KW-1185">Reference proteome</keyword>
<evidence type="ECO:0000313" key="2">
    <source>
        <dbReference type="Proteomes" id="UP000790377"/>
    </source>
</evidence>